<protein>
    <submittedName>
        <fullName evidence="1">Integrase</fullName>
    </submittedName>
</protein>
<gene>
    <name evidence="1" type="ORF">CFA87_12935</name>
</gene>
<proteinExistence type="predicted"/>
<name>A0A5Z7UEI4_SALER</name>
<evidence type="ECO:0000313" key="1">
    <source>
        <dbReference type="EMBL" id="ECS7203038.1"/>
    </source>
</evidence>
<comment type="caution">
    <text evidence="1">The sequence shown here is derived from an EMBL/GenBank/DDBJ whole genome shotgun (WGS) entry which is preliminary data.</text>
</comment>
<sequence length="72" mass="8215">MLKEKGFPPDVIEAALAHIDTYEVRRACNRAQYLELRRKMMLWWGEYVEAASFGNSSISVIGKLTSTEGYTD</sequence>
<reference evidence="1" key="1">
    <citation type="submission" date="2018-07" db="EMBL/GenBank/DDBJ databases">
        <authorList>
            <consortium name="PulseNet: The National Subtyping Network for Foodborne Disease Surveillance"/>
            <person name="Tarr C.L."/>
            <person name="Trees E."/>
            <person name="Katz L.S."/>
            <person name="Carleton-Romer H.A."/>
            <person name="Stroika S."/>
            <person name="Kucerova Z."/>
            <person name="Roache K.F."/>
            <person name="Sabol A.L."/>
            <person name="Besser J."/>
            <person name="Gerner-Smidt P."/>
        </authorList>
    </citation>
    <scope>NUCLEOTIDE SEQUENCE</scope>
    <source>
        <strain evidence="1">2015AM-1569</strain>
    </source>
</reference>
<organism evidence="1">
    <name type="scientific">Salmonella enterica</name>
    <name type="common">Salmonella choleraesuis</name>
    <dbReference type="NCBI Taxonomy" id="28901"/>
    <lineage>
        <taxon>Bacteria</taxon>
        <taxon>Pseudomonadati</taxon>
        <taxon>Pseudomonadota</taxon>
        <taxon>Gammaproteobacteria</taxon>
        <taxon>Enterobacterales</taxon>
        <taxon>Enterobacteriaceae</taxon>
        <taxon>Salmonella</taxon>
    </lineage>
</organism>
<dbReference type="AlphaFoldDB" id="A0A5Z7UEI4"/>
<dbReference type="EMBL" id="AAKKMD010000003">
    <property type="protein sequence ID" value="ECS7203038.1"/>
    <property type="molecule type" value="Genomic_DNA"/>
</dbReference>
<accession>A0A5Z7UEI4</accession>